<dbReference type="PROSITE" id="PS51186">
    <property type="entry name" value="GNAT"/>
    <property type="match status" value="2"/>
</dbReference>
<protein>
    <submittedName>
        <fullName evidence="4">TDP-fucosamine acetyltransferase</fullName>
    </submittedName>
</protein>
<dbReference type="InterPro" id="IPR000182">
    <property type="entry name" value="GNAT_dom"/>
</dbReference>
<name>A0A518AS79_9BACT</name>
<evidence type="ECO:0000313" key="4">
    <source>
        <dbReference type="EMBL" id="QDU57577.1"/>
    </source>
</evidence>
<evidence type="ECO:0000313" key="5">
    <source>
        <dbReference type="Proteomes" id="UP000315750"/>
    </source>
</evidence>
<dbReference type="InterPro" id="IPR050832">
    <property type="entry name" value="Bact_Acetyltransf"/>
</dbReference>
<keyword evidence="5" id="KW-1185">Reference proteome</keyword>
<dbReference type="PANTHER" id="PTHR43877">
    <property type="entry name" value="AMINOALKYLPHOSPHONATE N-ACETYLTRANSFERASE-RELATED-RELATED"/>
    <property type="match status" value="1"/>
</dbReference>
<dbReference type="AlphaFoldDB" id="A0A518AS79"/>
<evidence type="ECO:0000259" key="3">
    <source>
        <dbReference type="PROSITE" id="PS51186"/>
    </source>
</evidence>
<dbReference type="KEGG" id="amuc:Pan181_37950"/>
<feature type="domain" description="N-acetyltransferase" evidence="3">
    <location>
        <begin position="173"/>
        <end position="302"/>
    </location>
</feature>
<dbReference type="RefSeq" id="WP_145248831.1">
    <property type="nucleotide sequence ID" value="NZ_CP036278.1"/>
</dbReference>
<dbReference type="Gene3D" id="3.40.630.30">
    <property type="match status" value="1"/>
</dbReference>
<reference evidence="4 5" key="1">
    <citation type="submission" date="2019-02" db="EMBL/GenBank/DDBJ databases">
        <title>Deep-cultivation of Planctomycetes and their phenomic and genomic characterization uncovers novel biology.</title>
        <authorList>
            <person name="Wiegand S."/>
            <person name="Jogler M."/>
            <person name="Boedeker C."/>
            <person name="Pinto D."/>
            <person name="Vollmers J."/>
            <person name="Rivas-Marin E."/>
            <person name="Kohn T."/>
            <person name="Peeters S.H."/>
            <person name="Heuer A."/>
            <person name="Rast P."/>
            <person name="Oberbeckmann S."/>
            <person name="Bunk B."/>
            <person name="Jeske O."/>
            <person name="Meyerdierks A."/>
            <person name="Storesund J.E."/>
            <person name="Kallscheuer N."/>
            <person name="Luecker S."/>
            <person name="Lage O.M."/>
            <person name="Pohl T."/>
            <person name="Merkel B.J."/>
            <person name="Hornburger P."/>
            <person name="Mueller R.-W."/>
            <person name="Bruemmer F."/>
            <person name="Labrenz M."/>
            <person name="Spormann A.M."/>
            <person name="Op den Camp H."/>
            <person name="Overmann J."/>
            <person name="Amann R."/>
            <person name="Jetten M.S.M."/>
            <person name="Mascher T."/>
            <person name="Medema M.H."/>
            <person name="Devos D.P."/>
            <person name="Kaster A.-K."/>
            <person name="Ovreas L."/>
            <person name="Rohde M."/>
            <person name="Galperin M.Y."/>
            <person name="Jogler C."/>
        </authorList>
    </citation>
    <scope>NUCLEOTIDE SEQUENCE [LARGE SCALE GENOMIC DNA]</scope>
    <source>
        <strain evidence="4 5">Pan181</strain>
    </source>
</reference>
<dbReference type="Pfam" id="PF00583">
    <property type="entry name" value="Acetyltransf_1"/>
    <property type="match status" value="2"/>
</dbReference>
<accession>A0A518AS79</accession>
<evidence type="ECO:0000256" key="2">
    <source>
        <dbReference type="ARBA" id="ARBA00023315"/>
    </source>
</evidence>
<dbReference type="CDD" id="cd04301">
    <property type="entry name" value="NAT_SF"/>
    <property type="match status" value="2"/>
</dbReference>
<keyword evidence="2" id="KW-0012">Acyltransferase</keyword>
<dbReference type="InterPro" id="IPR016181">
    <property type="entry name" value="Acyl_CoA_acyltransferase"/>
</dbReference>
<dbReference type="SUPFAM" id="SSF55729">
    <property type="entry name" value="Acyl-CoA N-acyltransferases (Nat)"/>
    <property type="match status" value="2"/>
</dbReference>
<gene>
    <name evidence="4" type="ORF">Pan181_37950</name>
</gene>
<feature type="domain" description="N-acetyltransferase" evidence="3">
    <location>
        <begin position="2"/>
        <end position="154"/>
    </location>
</feature>
<dbReference type="EMBL" id="CP036278">
    <property type="protein sequence ID" value="QDU57577.1"/>
    <property type="molecule type" value="Genomic_DNA"/>
</dbReference>
<organism evidence="4 5">
    <name type="scientific">Aeoliella mucimassa</name>
    <dbReference type="NCBI Taxonomy" id="2527972"/>
    <lineage>
        <taxon>Bacteria</taxon>
        <taxon>Pseudomonadati</taxon>
        <taxon>Planctomycetota</taxon>
        <taxon>Planctomycetia</taxon>
        <taxon>Pirellulales</taxon>
        <taxon>Lacipirellulaceae</taxon>
        <taxon>Aeoliella</taxon>
    </lineage>
</organism>
<evidence type="ECO:0000256" key="1">
    <source>
        <dbReference type="ARBA" id="ARBA00022679"/>
    </source>
</evidence>
<keyword evidence="1 4" id="KW-0808">Transferase</keyword>
<sequence>MRTIQPLRKEDAPALLSLWNSVAEYDRLTLPLLNEKIWGDVDFDAQLSLAMFEGEQLAGFATAVCRQTPQQTTGIIKLLAVDADFQRDGVASELCQALEERCQAQGAIEMRVGESAPNYLTPGVDTRYKAAAELFHARQYVVKGQACNMQVDLAEWSHRNLPSQVQVNNTDSITYARATPADEPAIRDFLEQHWPSWWGEVSVALSNTPSTLHLAMDGDRVIGFAAHNANNRGTGWFGPMGTCPQYRGRGIGAKLLAICLDDMYQAGYPTATIPWVGPVEFYRQQCGAVVSREFVRFSKTLV</sequence>
<dbReference type="OrthoDB" id="241885at2"/>
<proteinExistence type="predicted"/>
<dbReference type="Proteomes" id="UP000315750">
    <property type="component" value="Chromosome"/>
</dbReference>
<dbReference type="GO" id="GO:0016747">
    <property type="term" value="F:acyltransferase activity, transferring groups other than amino-acyl groups"/>
    <property type="evidence" value="ECO:0007669"/>
    <property type="project" value="InterPro"/>
</dbReference>